<dbReference type="Proteomes" id="UP001188597">
    <property type="component" value="Unassembled WGS sequence"/>
</dbReference>
<comment type="caution">
    <text evidence="2">The sequence shown here is derived from an EMBL/GenBank/DDBJ whole genome shotgun (WGS) entry which is preliminary data.</text>
</comment>
<reference evidence="2" key="1">
    <citation type="submission" date="2022-12" db="EMBL/GenBank/DDBJ databases">
        <title>Draft genome assemblies for two species of Escallonia (Escalloniales).</title>
        <authorList>
            <person name="Chanderbali A."/>
            <person name="Dervinis C."/>
            <person name="Anghel I."/>
            <person name="Soltis D."/>
            <person name="Soltis P."/>
            <person name="Zapata F."/>
        </authorList>
    </citation>
    <scope>NUCLEOTIDE SEQUENCE</scope>
    <source>
        <strain evidence="2">UCBG64.0493</strain>
        <tissue evidence="2">Leaf</tissue>
    </source>
</reference>
<accession>A0AA88X2H7</accession>
<evidence type="ECO:0000313" key="3">
    <source>
        <dbReference type="Proteomes" id="UP001188597"/>
    </source>
</evidence>
<name>A0AA88X2H7_9ASTE</name>
<dbReference type="AlphaFoldDB" id="A0AA88X2H7"/>
<sequence length="232" mass="25344">MQPPPSAHTHFFSSLKQVEKRLKSDGTSKPTILSSPTPTRVPPQEDISDYAPTESVLSSPIYLNFDQPPTSTSTLQESAPPQEFLSNSLDFPPTHEDPPPQSSPEENRPEIYQNNGVDDIQLLMQLLGLSEGKEEDEQVGDSCGLACWSDDGFLGDIVGVKGPKCKKEVARLEGWIKYFMNGGGMDERMEPLRLAHLLLGKAALLASEEGGLGGFDFPSTVDEFLQNDPPTD</sequence>
<gene>
    <name evidence="2" type="ORF">RJ639_028313</name>
</gene>
<evidence type="ECO:0000313" key="2">
    <source>
        <dbReference type="EMBL" id="KAK3038706.1"/>
    </source>
</evidence>
<keyword evidence="3" id="KW-1185">Reference proteome</keyword>
<feature type="region of interest" description="Disordered" evidence="1">
    <location>
        <begin position="18"/>
        <end position="111"/>
    </location>
</feature>
<organism evidence="2 3">
    <name type="scientific">Escallonia herrerae</name>
    <dbReference type="NCBI Taxonomy" id="1293975"/>
    <lineage>
        <taxon>Eukaryota</taxon>
        <taxon>Viridiplantae</taxon>
        <taxon>Streptophyta</taxon>
        <taxon>Embryophyta</taxon>
        <taxon>Tracheophyta</taxon>
        <taxon>Spermatophyta</taxon>
        <taxon>Magnoliopsida</taxon>
        <taxon>eudicotyledons</taxon>
        <taxon>Gunneridae</taxon>
        <taxon>Pentapetalae</taxon>
        <taxon>asterids</taxon>
        <taxon>campanulids</taxon>
        <taxon>Escalloniales</taxon>
        <taxon>Escalloniaceae</taxon>
        <taxon>Escallonia</taxon>
    </lineage>
</organism>
<feature type="compositionally biased region" description="Polar residues" evidence="1">
    <location>
        <begin position="67"/>
        <end position="89"/>
    </location>
</feature>
<feature type="compositionally biased region" description="Polar residues" evidence="1">
    <location>
        <begin position="27"/>
        <end position="38"/>
    </location>
</feature>
<evidence type="ECO:0000256" key="1">
    <source>
        <dbReference type="SAM" id="MobiDB-lite"/>
    </source>
</evidence>
<proteinExistence type="predicted"/>
<protein>
    <submittedName>
        <fullName evidence="2">Uncharacterized protein</fullName>
    </submittedName>
</protein>
<dbReference type="EMBL" id="JAVXUP010000090">
    <property type="protein sequence ID" value="KAK3038706.1"/>
    <property type="molecule type" value="Genomic_DNA"/>
</dbReference>